<evidence type="ECO:0000313" key="2">
    <source>
        <dbReference type="EMBL" id="GGN50303.1"/>
    </source>
</evidence>
<keyword evidence="1" id="KW-1133">Transmembrane helix</keyword>
<evidence type="ECO:0000313" key="3">
    <source>
        <dbReference type="Proteomes" id="UP000624041"/>
    </source>
</evidence>
<dbReference type="EMBL" id="BMOS01000002">
    <property type="protein sequence ID" value="GGN50303.1"/>
    <property type="molecule type" value="Genomic_DNA"/>
</dbReference>
<keyword evidence="1" id="KW-0812">Transmembrane</keyword>
<reference evidence="2" key="2">
    <citation type="submission" date="2020-09" db="EMBL/GenBank/DDBJ databases">
        <authorList>
            <person name="Sun Q."/>
            <person name="Ohkuma M."/>
        </authorList>
    </citation>
    <scope>NUCLEOTIDE SEQUENCE</scope>
    <source>
        <strain evidence="2">JCM 17251</strain>
    </source>
</reference>
<dbReference type="Proteomes" id="UP000624041">
    <property type="component" value="Unassembled WGS sequence"/>
</dbReference>
<keyword evidence="1" id="KW-0472">Membrane</keyword>
<protein>
    <submittedName>
        <fullName evidence="2">Uncharacterized protein</fullName>
    </submittedName>
</protein>
<name>A0A918CYP6_9BACI</name>
<gene>
    <name evidence="2" type="ORF">GCM10007971_03660</name>
</gene>
<evidence type="ECO:0000256" key="1">
    <source>
        <dbReference type="SAM" id="Phobius"/>
    </source>
</evidence>
<keyword evidence="3" id="KW-1185">Reference proteome</keyword>
<feature type="transmembrane region" description="Helical" evidence="1">
    <location>
        <begin position="13"/>
        <end position="35"/>
    </location>
</feature>
<dbReference type="AlphaFoldDB" id="A0A918CYP6"/>
<proteinExistence type="predicted"/>
<reference evidence="2" key="1">
    <citation type="journal article" date="2014" name="Int. J. Syst. Evol. Microbiol.">
        <title>Complete genome sequence of Corynebacterium casei LMG S-19264T (=DSM 44701T), isolated from a smear-ripened cheese.</title>
        <authorList>
            <consortium name="US DOE Joint Genome Institute (JGI-PGF)"/>
            <person name="Walter F."/>
            <person name="Albersmeier A."/>
            <person name="Kalinowski J."/>
            <person name="Ruckert C."/>
        </authorList>
    </citation>
    <scope>NUCLEOTIDE SEQUENCE</scope>
    <source>
        <strain evidence="2">JCM 17251</strain>
    </source>
</reference>
<accession>A0A918CYP6</accession>
<comment type="caution">
    <text evidence="2">The sequence shown here is derived from an EMBL/GenBank/DDBJ whole genome shotgun (WGS) entry which is preliminary data.</text>
</comment>
<organism evidence="2 3">
    <name type="scientific">Oceanobacillus indicireducens</name>
    <dbReference type="NCBI Taxonomy" id="1004261"/>
    <lineage>
        <taxon>Bacteria</taxon>
        <taxon>Bacillati</taxon>
        <taxon>Bacillota</taxon>
        <taxon>Bacilli</taxon>
        <taxon>Bacillales</taxon>
        <taxon>Bacillaceae</taxon>
        <taxon>Oceanobacillus</taxon>
    </lineage>
</organism>
<sequence>MLYASAFLIDPCLLLSFSVSILRIHFIGVLITVQLPGGRMRILRHGLSLLGRKPLPAQVWTRAIPVGVTVRRAIELIGAIIINGNYSLQISILFLN</sequence>